<feature type="binding site" evidence="13">
    <location>
        <begin position="275"/>
        <end position="278"/>
    </location>
    <ligand>
        <name>substrate</name>
    </ligand>
</feature>
<dbReference type="InterPro" id="IPR014042">
    <property type="entry name" value="Glutathione_synthase_a-hlx"/>
</dbReference>
<comment type="similarity">
    <text evidence="2 10">Belongs to the eukaryotic GSH synthase family.</text>
</comment>
<feature type="binding site" evidence="13">
    <location>
        <begin position="466"/>
        <end position="467"/>
    </location>
    <ligand>
        <name>substrate</name>
    </ligand>
</feature>
<feature type="binding site" evidence="11">
    <location>
        <position position="455"/>
    </location>
    <ligand>
        <name>substrate</name>
    </ligand>
</feature>
<dbReference type="EMBL" id="KZ303842">
    <property type="protein sequence ID" value="PHZ17109.1"/>
    <property type="molecule type" value="Genomic_DNA"/>
</dbReference>
<dbReference type="InterPro" id="IPR016185">
    <property type="entry name" value="PreATP-grasp_dom_sf"/>
</dbReference>
<dbReference type="GO" id="GO:0043295">
    <property type="term" value="F:glutathione binding"/>
    <property type="evidence" value="ECO:0007669"/>
    <property type="project" value="UniProtKB-UniRule"/>
</dbReference>
<name>A0A2G4T7X6_RHIZD</name>
<dbReference type="Gene3D" id="3.30.1490.80">
    <property type="match status" value="1"/>
</dbReference>
<reference evidence="15 16" key="1">
    <citation type="journal article" date="2016" name="Proc. Natl. Acad. Sci. U.S.A.">
        <title>Lipid metabolic changes in an early divergent fungus govern the establishment of a mutualistic symbiosis with endobacteria.</title>
        <authorList>
            <person name="Lastovetsky O.A."/>
            <person name="Gaspar M.L."/>
            <person name="Mondo S.J."/>
            <person name="LaButti K.M."/>
            <person name="Sandor L."/>
            <person name="Grigoriev I.V."/>
            <person name="Henry S.A."/>
            <person name="Pawlowska T.E."/>
        </authorList>
    </citation>
    <scope>NUCLEOTIDE SEQUENCE [LARGE SCALE GENOMIC DNA]</scope>
    <source>
        <strain evidence="15 16">ATCC 52813</strain>
    </source>
</reference>
<dbReference type="SUPFAM" id="SSF56059">
    <property type="entry name" value="Glutathione synthetase ATP-binding domain-like"/>
    <property type="match status" value="1"/>
</dbReference>
<evidence type="ECO:0000256" key="12">
    <source>
        <dbReference type="PIRSR" id="PIRSR001558-2"/>
    </source>
</evidence>
<feature type="binding site" evidence="11">
    <location>
        <position position="457"/>
    </location>
    <ligand>
        <name>ATP</name>
        <dbReference type="ChEBI" id="CHEBI:30616"/>
    </ligand>
</feature>
<dbReference type="STRING" id="1340429.A0A2G4T7X6"/>
<feature type="binding site" evidence="12">
    <location>
        <position position="148"/>
    </location>
    <ligand>
        <name>Mg(2+)</name>
        <dbReference type="ChEBI" id="CHEBI:18420"/>
    </ligand>
</feature>
<feature type="binding site" evidence="13">
    <location>
        <begin position="220"/>
        <end position="222"/>
    </location>
    <ligand>
        <name>substrate</name>
    </ligand>
</feature>
<evidence type="ECO:0000259" key="14">
    <source>
        <dbReference type="Pfam" id="PF03199"/>
    </source>
</evidence>
<keyword evidence="9 10" id="KW-0460">Magnesium</keyword>
<feature type="binding site" evidence="11">
    <location>
        <begin position="404"/>
        <end position="407"/>
    </location>
    <ligand>
        <name>ATP</name>
        <dbReference type="ChEBI" id="CHEBI:30616"/>
    </ligand>
</feature>
<evidence type="ECO:0000313" key="16">
    <source>
        <dbReference type="Proteomes" id="UP000242254"/>
    </source>
</evidence>
<dbReference type="FunFam" id="3.40.50.1760:FF:000001">
    <property type="entry name" value="Glutathione synthetase"/>
    <property type="match status" value="1"/>
</dbReference>
<evidence type="ECO:0000256" key="2">
    <source>
        <dbReference type="ARBA" id="ARBA00010385"/>
    </source>
</evidence>
<dbReference type="UniPathway" id="UPA00142">
    <property type="reaction ID" value="UER00210"/>
</dbReference>
<feature type="binding site" evidence="12">
    <location>
        <position position="146"/>
    </location>
    <ligand>
        <name>Mg(2+)</name>
        <dbReference type="ChEBI" id="CHEBI:18420"/>
    </ligand>
</feature>
<feature type="binding site" evidence="11">
    <location>
        <begin position="371"/>
        <end position="380"/>
    </location>
    <ligand>
        <name>ATP</name>
        <dbReference type="ChEBI" id="CHEBI:30616"/>
    </ligand>
</feature>
<comment type="subunit">
    <text evidence="3">Homodimer.</text>
</comment>
<evidence type="ECO:0000256" key="7">
    <source>
        <dbReference type="ARBA" id="ARBA00022741"/>
    </source>
</evidence>
<dbReference type="Gene3D" id="3.30.470.20">
    <property type="entry name" value="ATP-grasp fold, B domain"/>
    <property type="match status" value="1"/>
</dbReference>
<proteinExistence type="inferred from homology"/>
<dbReference type="GO" id="GO:0004363">
    <property type="term" value="F:glutathione synthase activity"/>
    <property type="evidence" value="ECO:0007669"/>
    <property type="project" value="UniProtKB-UniRule"/>
</dbReference>
<dbReference type="GO" id="GO:0000287">
    <property type="term" value="F:magnesium ion binding"/>
    <property type="evidence" value="ECO:0007669"/>
    <property type="project" value="UniProtKB-UniRule"/>
</dbReference>
<feature type="binding site" evidence="11">
    <location>
        <position position="146"/>
    </location>
    <ligand>
        <name>ATP</name>
        <dbReference type="ChEBI" id="CHEBI:30616"/>
    </ligand>
</feature>
<sequence length="491" mass="55101">MYPPKLSTEALDKVLLSAIDWALAHGLVIRPSLEKTVHKNNAAVIHAPFTLYPTPFPRKEFEKAKALQQPWNTLIHKLSQDDNLIHDTMANLADLDEFTHHLYDIYKTVKSEGITQPASLGIHRNDYLLHADPGADASTARIQQVEFNTISSSFMSLSTRTSQLHRFLLSTVKAYAGNAIKMDQLPENNAVEYIADGLASAWKHYGNPSARIVMVVQPGERNAFDQRWIEYILQEKHGISLMRLTLEDIYSRATLSPKNKGLVIDDYEVAVTYFRAGYGPEDYPTQKQWDARLLIERSLSIKCPTIAYQLVGSKKIQQILSTPGCLERYVTKETADDMRTSFAGLYPLDDSPEGIAAYEMALKRYDDLVMKPQREGGGNNIYGQDIRETLKKLTSKERSAYILMDLIRSPSLENLMIREGEVIDGEVISELGIYGIYLHDGQQEIVNYPGGHLLRTKAITTKEGGVAAGFAVIDSPLLVEEDDKPELGKLE</sequence>
<evidence type="ECO:0000256" key="5">
    <source>
        <dbReference type="ARBA" id="ARBA00022684"/>
    </source>
</evidence>
<dbReference type="Proteomes" id="UP000242254">
    <property type="component" value="Unassembled WGS sequence"/>
</dbReference>
<dbReference type="Pfam" id="PF03199">
    <property type="entry name" value="GSH_synthase"/>
    <property type="match status" value="1"/>
</dbReference>
<dbReference type="EC" id="6.3.2.3" evidence="10"/>
<evidence type="ECO:0000256" key="3">
    <source>
        <dbReference type="ARBA" id="ARBA00011738"/>
    </source>
</evidence>
<gene>
    <name evidence="15" type="ORF">RHIMIDRAFT_284850</name>
</gene>
<dbReference type="RefSeq" id="XP_023470817.1">
    <property type="nucleotide sequence ID" value="XM_023613214.1"/>
</dbReference>
<dbReference type="SUPFAM" id="SSF52440">
    <property type="entry name" value="PreATP-grasp domain"/>
    <property type="match status" value="1"/>
</dbReference>
<evidence type="ECO:0000256" key="13">
    <source>
        <dbReference type="PIRSR" id="PIRSR001558-3"/>
    </source>
</evidence>
<comment type="pathway">
    <text evidence="1 10">Sulfur metabolism; glutathione biosynthesis; glutathione from L-cysteine and L-glutamate: step 2/2.</text>
</comment>
<evidence type="ECO:0000256" key="10">
    <source>
        <dbReference type="PIRNR" id="PIRNR001558"/>
    </source>
</evidence>
<keyword evidence="8 10" id="KW-0067">ATP-binding</keyword>
<keyword evidence="5 10" id="KW-0317">Glutathione biosynthesis</keyword>
<accession>A0A2G4T7X6</accession>
<dbReference type="AlphaFoldDB" id="A0A2G4T7X6"/>
<organism evidence="15 16">
    <name type="scientific">Rhizopus microsporus ATCC 52813</name>
    <dbReference type="NCBI Taxonomy" id="1340429"/>
    <lineage>
        <taxon>Eukaryota</taxon>
        <taxon>Fungi</taxon>
        <taxon>Fungi incertae sedis</taxon>
        <taxon>Mucoromycota</taxon>
        <taxon>Mucoromycotina</taxon>
        <taxon>Mucoromycetes</taxon>
        <taxon>Mucorales</taxon>
        <taxon>Mucorineae</taxon>
        <taxon>Rhizopodaceae</taxon>
        <taxon>Rhizopus</taxon>
    </lineage>
</organism>
<keyword evidence="6 10" id="KW-0479">Metal-binding</keyword>
<dbReference type="PANTHER" id="PTHR11130">
    <property type="entry name" value="GLUTATHIONE SYNTHETASE"/>
    <property type="match status" value="1"/>
</dbReference>
<comment type="catalytic activity">
    <reaction evidence="10">
        <text>gamma-L-glutamyl-L-cysteine + glycine + ATP = glutathione + ADP + phosphate + H(+)</text>
        <dbReference type="Rhea" id="RHEA:13557"/>
        <dbReference type="ChEBI" id="CHEBI:15378"/>
        <dbReference type="ChEBI" id="CHEBI:30616"/>
        <dbReference type="ChEBI" id="CHEBI:43474"/>
        <dbReference type="ChEBI" id="CHEBI:57305"/>
        <dbReference type="ChEBI" id="CHEBI:57925"/>
        <dbReference type="ChEBI" id="CHEBI:58173"/>
        <dbReference type="ChEBI" id="CHEBI:456216"/>
        <dbReference type="EC" id="6.3.2.3"/>
    </reaction>
</comment>
<feature type="binding site" evidence="13">
    <location>
        <begin position="150"/>
        <end position="153"/>
    </location>
    <ligand>
        <name>substrate</name>
    </ligand>
</feature>
<dbReference type="Gene3D" id="3.40.50.1760">
    <property type="entry name" value="Glutathione synthase, substrate-binding domain superfamily, eukaryotic"/>
    <property type="match status" value="1"/>
</dbReference>
<protein>
    <recommendedName>
        <fullName evidence="10">Glutathione synthetase</fullName>
        <shortName evidence="10">GSH-S</shortName>
        <ecNumber evidence="10">6.3.2.3</ecNumber>
    </recommendedName>
</protein>
<dbReference type="GO" id="GO:0005524">
    <property type="term" value="F:ATP binding"/>
    <property type="evidence" value="ECO:0007669"/>
    <property type="project" value="UniProtKB-UniRule"/>
</dbReference>
<feature type="binding site" evidence="11">
    <location>
        <position position="463"/>
    </location>
    <ligand>
        <name>ATP</name>
        <dbReference type="ChEBI" id="CHEBI:30616"/>
    </ligand>
</feature>
<dbReference type="GeneID" id="35444203"/>
<keyword evidence="4 10" id="KW-0436">Ligase</keyword>
<evidence type="ECO:0000256" key="9">
    <source>
        <dbReference type="ARBA" id="ARBA00022842"/>
    </source>
</evidence>
<dbReference type="PIRSF" id="PIRSF001558">
    <property type="entry name" value="GSHase"/>
    <property type="match status" value="1"/>
</dbReference>
<dbReference type="InterPro" id="IPR037013">
    <property type="entry name" value="GSH-S_sub-bd_sf"/>
</dbReference>
<dbReference type="NCBIfam" id="TIGR01986">
    <property type="entry name" value="glut_syn_euk"/>
    <property type="match status" value="1"/>
</dbReference>
<dbReference type="InterPro" id="IPR014709">
    <property type="entry name" value="Glutathione_synthase_C_euk"/>
</dbReference>
<dbReference type="InterPro" id="IPR004887">
    <property type="entry name" value="GSH_synth_subst-bd"/>
</dbReference>
<dbReference type="Gene3D" id="1.10.1080.10">
    <property type="entry name" value="Glutathione Synthetase, Chain A, domain 3"/>
    <property type="match status" value="1"/>
</dbReference>
<dbReference type="InterPro" id="IPR014049">
    <property type="entry name" value="Glutathione_synthase_N_euk"/>
</dbReference>
<feature type="binding site" evidence="11">
    <location>
        <position position="314"/>
    </location>
    <ligand>
        <name>ATP</name>
        <dbReference type="ChEBI" id="CHEBI:30616"/>
    </ligand>
</feature>
<evidence type="ECO:0000256" key="4">
    <source>
        <dbReference type="ARBA" id="ARBA00022598"/>
    </source>
</evidence>
<evidence type="ECO:0000256" key="11">
    <source>
        <dbReference type="PIRSR" id="PIRSR001558-1"/>
    </source>
</evidence>
<feature type="domain" description="Glutathione synthase substrate-binding" evidence="14">
    <location>
        <begin position="211"/>
        <end position="311"/>
    </location>
</feature>
<dbReference type="Gene3D" id="3.30.1490.50">
    <property type="match status" value="1"/>
</dbReference>
<dbReference type="InterPro" id="IPR005615">
    <property type="entry name" value="Glutathione_synthase"/>
</dbReference>
<comment type="cofactor">
    <cofactor evidence="10 12">
        <name>Mg(2+)</name>
        <dbReference type="ChEBI" id="CHEBI:18420"/>
    </cofactor>
    <text evidence="10 12">Binds 1 Mg(2+) ion per subunit.</text>
</comment>
<feature type="binding site" evidence="11">
    <location>
        <position position="382"/>
    </location>
    <ligand>
        <name>ATP</name>
        <dbReference type="ChEBI" id="CHEBI:30616"/>
    </ligand>
</feature>
<dbReference type="Pfam" id="PF03917">
    <property type="entry name" value="GSH_synth_ATP"/>
    <property type="match status" value="1"/>
</dbReference>
<feature type="binding site" evidence="12">
    <location>
        <position position="375"/>
    </location>
    <ligand>
        <name>Mg(2+)</name>
        <dbReference type="ChEBI" id="CHEBI:18420"/>
    </ligand>
</feature>
<evidence type="ECO:0000256" key="8">
    <source>
        <dbReference type="ARBA" id="ARBA00022840"/>
    </source>
</evidence>
<evidence type="ECO:0000313" key="15">
    <source>
        <dbReference type="EMBL" id="PHZ17109.1"/>
    </source>
</evidence>
<dbReference type="FunFam" id="3.30.1490.50:FF:000002">
    <property type="entry name" value="Glutathione synthetase"/>
    <property type="match status" value="1"/>
</dbReference>
<dbReference type="PANTHER" id="PTHR11130:SF0">
    <property type="entry name" value="GLUTATHIONE SYNTHETASE"/>
    <property type="match status" value="1"/>
</dbReference>
<evidence type="ECO:0000256" key="6">
    <source>
        <dbReference type="ARBA" id="ARBA00022723"/>
    </source>
</evidence>
<dbReference type="GO" id="GO:0005829">
    <property type="term" value="C:cytosol"/>
    <property type="evidence" value="ECO:0007669"/>
    <property type="project" value="TreeGrafter"/>
</dbReference>
<keyword evidence="16" id="KW-1185">Reference proteome</keyword>
<feature type="binding site" evidence="11">
    <location>
        <position position="430"/>
    </location>
    <ligand>
        <name>ATP</name>
        <dbReference type="ChEBI" id="CHEBI:30616"/>
    </ligand>
</feature>
<keyword evidence="7 10" id="KW-0547">Nucleotide-binding</keyword>
<feature type="binding site" evidence="11">
    <location>
        <position position="124"/>
    </location>
    <ligand>
        <name>substrate</name>
    </ligand>
</feature>
<feature type="binding site" evidence="11">
    <location>
        <position position="226"/>
    </location>
    <ligand>
        <name>substrate</name>
    </ligand>
</feature>
<evidence type="ECO:0000256" key="1">
    <source>
        <dbReference type="ARBA" id="ARBA00004965"/>
    </source>
</evidence>